<keyword evidence="1" id="KW-0812">Transmembrane</keyword>
<feature type="transmembrane region" description="Helical" evidence="1">
    <location>
        <begin position="211"/>
        <end position="231"/>
    </location>
</feature>
<feature type="transmembrane region" description="Helical" evidence="1">
    <location>
        <begin position="84"/>
        <end position="103"/>
    </location>
</feature>
<accession>A0A7X3S9R2</accession>
<gene>
    <name evidence="2" type="ORF">GR183_19770</name>
</gene>
<evidence type="ECO:0000256" key="1">
    <source>
        <dbReference type="SAM" id="Phobius"/>
    </source>
</evidence>
<evidence type="ECO:0000313" key="3">
    <source>
        <dbReference type="Proteomes" id="UP000433101"/>
    </source>
</evidence>
<evidence type="ECO:0000313" key="2">
    <source>
        <dbReference type="EMBL" id="MXN67153.1"/>
    </source>
</evidence>
<protein>
    <submittedName>
        <fullName evidence="2">Uncharacterized protein</fullName>
    </submittedName>
</protein>
<name>A0A7X3S9R2_9HYPH</name>
<dbReference type="EMBL" id="WUMV01000009">
    <property type="protein sequence ID" value="MXN67153.1"/>
    <property type="molecule type" value="Genomic_DNA"/>
</dbReference>
<dbReference type="Proteomes" id="UP000433101">
    <property type="component" value="Unassembled WGS sequence"/>
</dbReference>
<proteinExistence type="predicted"/>
<sequence>MTTTYPADARSAAQPGFVAKLIFYAIVPTAVLVALLYIAHVSPAAYDANFGGETGYLEISHIVLPLIAAFMAARLIFAFHRDRNLPMTLFSVLAVAASVFAAGEEASYGQHFFGWEAEGVFRELNDQQETNLHNIGSWFDQKPRAILEAITILAGLVVPFMQERVRSWLPTFMKPYVTGFWFMPIAILIQLSELPKRLGLGGVGIIPDIRYSEVQEFFIFYFLVLAVWHISECRRRDIAGRAQA</sequence>
<feature type="transmembrane region" description="Helical" evidence="1">
    <location>
        <begin position="145"/>
        <end position="161"/>
    </location>
</feature>
<keyword evidence="1" id="KW-0472">Membrane</keyword>
<feature type="transmembrane region" description="Helical" evidence="1">
    <location>
        <begin position="21"/>
        <end position="39"/>
    </location>
</feature>
<keyword evidence="3" id="KW-1185">Reference proteome</keyword>
<feature type="transmembrane region" description="Helical" evidence="1">
    <location>
        <begin position="59"/>
        <end position="77"/>
    </location>
</feature>
<feature type="transmembrane region" description="Helical" evidence="1">
    <location>
        <begin position="173"/>
        <end position="191"/>
    </location>
</feature>
<dbReference type="RefSeq" id="WP_160777385.1">
    <property type="nucleotide sequence ID" value="NZ_WUMV01000009.1"/>
</dbReference>
<organism evidence="2 3">
    <name type="scientific">Stappia sediminis</name>
    <dbReference type="NCBI Taxonomy" id="2692190"/>
    <lineage>
        <taxon>Bacteria</taxon>
        <taxon>Pseudomonadati</taxon>
        <taxon>Pseudomonadota</taxon>
        <taxon>Alphaproteobacteria</taxon>
        <taxon>Hyphomicrobiales</taxon>
        <taxon>Stappiaceae</taxon>
        <taxon>Stappia</taxon>
    </lineage>
</organism>
<reference evidence="2 3" key="1">
    <citation type="submission" date="2019-12" db="EMBL/GenBank/DDBJ databases">
        <authorList>
            <person name="Li M."/>
        </authorList>
    </citation>
    <scope>NUCLEOTIDE SEQUENCE [LARGE SCALE GENOMIC DNA]</scope>
    <source>
        <strain evidence="2 3">GBMRC 2046</strain>
    </source>
</reference>
<dbReference type="AlphaFoldDB" id="A0A7X3S9R2"/>
<keyword evidence="1" id="KW-1133">Transmembrane helix</keyword>
<comment type="caution">
    <text evidence="2">The sequence shown here is derived from an EMBL/GenBank/DDBJ whole genome shotgun (WGS) entry which is preliminary data.</text>
</comment>